<evidence type="ECO:0000313" key="4">
    <source>
        <dbReference type="Proteomes" id="UP000298337"/>
    </source>
</evidence>
<evidence type="ECO:0000313" key="3">
    <source>
        <dbReference type="EMBL" id="TGE06108.1"/>
    </source>
</evidence>
<keyword evidence="4" id="KW-1185">Reference proteome</keyword>
<sequence>MLKLLPCALVLLCCIALTGCDSSGSDDSDYKETSASTAYNDSDDEESDDDESGSGNVHYYSPNRGTVSDYTLDVKHDANDNVERINFENGGWIDHSHITDQTHNGDGTITLETDTGLNTRWTRNKSVIAVLLIRTNSRFSDSK</sequence>
<organism evidence="3 4">
    <name type="scientific">Hymenobacter fodinae</name>
    <dbReference type="NCBI Taxonomy" id="2510796"/>
    <lineage>
        <taxon>Bacteria</taxon>
        <taxon>Pseudomonadati</taxon>
        <taxon>Bacteroidota</taxon>
        <taxon>Cytophagia</taxon>
        <taxon>Cytophagales</taxon>
        <taxon>Hymenobacteraceae</taxon>
        <taxon>Hymenobacter</taxon>
    </lineage>
</organism>
<gene>
    <name evidence="3" type="ORF">EU556_14670</name>
</gene>
<feature type="region of interest" description="Disordered" evidence="1">
    <location>
        <begin position="23"/>
        <end position="66"/>
    </location>
</feature>
<accession>A0A4Z0P626</accession>
<evidence type="ECO:0000256" key="1">
    <source>
        <dbReference type="SAM" id="MobiDB-lite"/>
    </source>
</evidence>
<dbReference type="PROSITE" id="PS51257">
    <property type="entry name" value="PROKAR_LIPOPROTEIN"/>
    <property type="match status" value="1"/>
</dbReference>
<proteinExistence type="predicted"/>
<keyword evidence="2" id="KW-0732">Signal</keyword>
<dbReference type="Proteomes" id="UP000298337">
    <property type="component" value="Unassembled WGS sequence"/>
</dbReference>
<comment type="caution">
    <text evidence="3">The sequence shown here is derived from an EMBL/GenBank/DDBJ whole genome shotgun (WGS) entry which is preliminary data.</text>
</comment>
<dbReference type="AlphaFoldDB" id="A0A4Z0P626"/>
<feature type="compositionally biased region" description="Acidic residues" evidence="1">
    <location>
        <begin position="41"/>
        <end position="52"/>
    </location>
</feature>
<evidence type="ECO:0000256" key="2">
    <source>
        <dbReference type="SAM" id="SignalP"/>
    </source>
</evidence>
<reference evidence="3 4" key="1">
    <citation type="submission" date="2019-04" db="EMBL/GenBank/DDBJ databases">
        <authorList>
            <person name="Feng G."/>
            <person name="Zhang J."/>
            <person name="Zhu H."/>
        </authorList>
    </citation>
    <scope>NUCLEOTIDE SEQUENCE [LARGE SCALE GENOMIC DNA]</scope>
    <source>
        <strain evidence="3 4">92R-1</strain>
    </source>
</reference>
<dbReference type="EMBL" id="SRLA01000003">
    <property type="protein sequence ID" value="TGE06108.1"/>
    <property type="molecule type" value="Genomic_DNA"/>
</dbReference>
<name>A0A4Z0P626_9BACT</name>
<feature type="signal peptide" evidence="2">
    <location>
        <begin position="1"/>
        <end position="18"/>
    </location>
</feature>
<protein>
    <submittedName>
        <fullName evidence="3">Uncharacterized protein</fullName>
    </submittedName>
</protein>
<feature type="chain" id="PRO_5021470460" evidence="2">
    <location>
        <begin position="19"/>
        <end position="143"/>
    </location>
</feature>